<evidence type="ECO:0000313" key="2">
    <source>
        <dbReference type="EMBL" id="MQO04502.1"/>
    </source>
</evidence>
<dbReference type="Gene3D" id="2.30.30.320">
    <property type="entry name" value="DUF1653-like domain"/>
    <property type="match status" value="1"/>
</dbReference>
<reference evidence="3" key="1">
    <citation type="submission" date="2019-09" db="EMBL/GenBank/DDBJ databases">
        <title>Distinct polysaccharide growth profiles of human intestinal Prevotella copri isolates.</title>
        <authorList>
            <person name="Fehlner-Peach H."/>
            <person name="Magnabosco C."/>
            <person name="Raghavan V."/>
            <person name="Scher J.U."/>
            <person name="Tett A."/>
            <person name="Cox L.M."/>
            <person name="Gottsegen C."/>
            <person name="Watters A."/>
            <person name="Wiltshire- Gordon J.D."/>
            <person name="Segata N."/>
            <person name="Bonneau R."/>
            <person name="Littman D.R."/>
        </authorList>
    </citation>
    <scope>NUCLEOTIDE SEQUENCE [LARGE SCALE GENOMIC DNA]</scope>
    <source>
        <strain evidence="3">iAK279</strain>
    </source>
</reference>
<accession>A0AB35ZGY5</accession>
<comment type="caution">
    <text evidence="2">The sequence shown here is derived from an EMBL/GenBank/DDBJ whole genome shotgun (WGS) entry which is preliminary data.</text>
</comment>
<gene>
    <name evidence="2" type="ORF">F7D62_10420</name>
</gene>
<dbReference type="InterPro" id="IPR037135">
    <property type="entry name" value="DUF1653-like_dom_sf"/>
</dbReference>
<protein>
    <submittedName>
        <fullName evidence="2">DUF1653 domain-containing protein</fullName>
    </submittedName>
</protein>
<dbReference type="Pfam" id="PF07866">
    <property type="entry name" value="DUF1653"/>
    <property type="match status" value="1"/>
</dbReference>
<dbReference type="AlphaFoldDB" id="A0AB35ZGY5"/>
<dbReference type="EMBL" id="VZBT01000080">
    <property type="protein sequence ID" value="MQO04502.1"/>
    <property type="molecule type" value="Genomic_DNA"/>
</dbReference>
<dbReference type="InterPro" id="IPR023387">
    <property type="entry name" value="DUF1653-like_dom"/>
</dbReference>
<sequence>MVVYQALYGDQAYWVRPENMFFGKVTRDGRTFNRFTEIDIK</sequence>
<evidence type="ECO:0000259" key="1">
    <source>
        <dbReference type="Pfam" id="PF07866"/>
    </source>
</evidence>
<organism evidence="2 3">
    <name type="scientific">Segatella copri</name>
    <dbReference type="NCBI Taxonomy" id="165179"/>
    <lineage>
        <taxon>Bacteria</taxon>
        <taxon>Pseudomonadati</taxon>
        <taxon>Bacteroidota</taxon>
        <taxon>Bacteroidia</taxon>
        <taxon>Bacteroidales</taxon>
        <taxon>Prevotellaceae</taxon>
        <taxon>Segatella</taxon>
    </lineage>
</organism>
<dbReference type="Proteomes" id="UP000390763">
    <property type="component" value="Unassembled WGS sequence"/>
</dbReference>
<name>A0AB35ZGY5_9BACT</name>
<feature type="non-terminal residue" evidence="2">
    <location>
        <position position="1"/>
    </location>
</feature>
<feature type="domain" description="DUF1653" evidence="1">
    <location>
        <begin position="1"/>
        <end position="36"/>
    </location>
</feature>
<evidence type="ECO:0000313" key="3">
    <source>
        <dbReference type="Proteomes" id="UP000390763"/>
    </source>
</evidence>
<proteinExistence type="predicted"/>
<dbReference type="RefSeq" id="WP_153093945.1">
    <property type="nucleotide sequence ID" value="NZ_VZAT01000113.1"/>
</dbReference>